<dbReference type="STRING" id="77044.A0A1W2TE76"/>
<gene>
    <name evidence="1" type="ORF">SAMD00023353_1800900</name>
</gene>
<dbReference type="AlphaFoldDB" id="A0A1W2TE76"/>
<accession>A0A1W2TE76</accession>
<reference evidence="1" key="1">
    <citation type="submission" date="2016-03" db="EMBL/GenBank/DDBJ databases">
        <title>Draft genome sequence of Rosellinia necatrix.</title>
        <authorList>
            <person name="Kanematsu S."/>
        </authorList>
    </citation>
    <scope>NUCLEOTIDE SEQUENCE [LARGE SCALE GENOMIC DNA]</scope>
    <source>
        <strain evidence="1">W97</strain>
    </source>
</reference>
<organism evidence="1">
    <name type="scientific">Rosellinia necatrix</name>
    <name type="common">White root-rot fungus</name>
    <dbReference type="NCBI Taxonomy" id="77044"/>
    <lineage>
        <taxon>Eukaryota</taxon>
        <taxon>Fungi</taxon>
        <taxon>Dikarya</taxon>
        <taxon>Ascomycota</taxon>
        <taxon>Pezizomycotina</taxon>
        <taxon>Sordariomycetes</taxon>
        <taxon>Xylariomycetidae</taxon>
        <taxon>Xylariales</taxon>
        <taxon>Xylariaceae</taxon>
        <taxon>Rosellinia</taxon>
    </lineage>
</organism>
<name>A0A1W2TE76_ROSNE</name>
<dbReference type="OrthoDB" id="3759773at2759"/>
<dbReference type="EMBL" id="DF977463">
    <property type="protein sequence ID" value="GAP86322.1"/>
    <property type="molecule type" value="Genomic_DNA"/>
</dbReference>
<keyword evidence="2" id="KW-1185">Reference proteome</keyword>
<evidence type="ECO:0000313" key="1">
    <source>
        <dbReference type="EMBL" id="GAP86322.1"/>
    </source>
</evidence>
<proteinExistence type="predicted"/>
<dbReference type="Proteomes" id="UP000054516">
    <property type="component" value="Unassembled WGS sequence"/>
</dbReference>
<protein>
    <submittedName>
        <fullName evidence="1">Putative cohesin subunit SA-2</fullName>
    </submittedName>
</protein>
<sequence length="709" mass="79356">MAADMTGAGSAWLPISRLMPILEEQERSLFPSSEFPAGEEPSEEEIDAICQACDNFEEAVNAIVEIEWRECEFIALATDYDTLYAYLREAEYLDTKWRRLSAQVGLLIKKHGASIRKEGFYPSDVAPSLVHQLSRCLPGLMQSLDSYRSCVRGRINAITRATIRPLNVLDLPDELLVRIFYLLRHGYFVPVHRLHDLSSSRISYPDVAIRHIQNTRLTCRRFCASSSYLLLDHLNVNLDAKSLSRLRDVSLHPTISRGIRTVNINLVSFHAELAGNLQTFARIWALWLRKWTNSLKPDSPNHGTIVNKCNLIVKAWQEVADSHDGAPKSNLYVEALQTVQKIYQQRYRDQQSLFEDKSYAQEIAVALSRMPFAQHVYFIDKEDWRLYTPFGPDTRILQVFDDPVAIAEVYVRPISGRSYHSMSLGNQSPMGAIPTVLEAIAGAGVTLKTLEVWLTGESNTATASLVPDPAACRNITPLVANLEAFLFDFGGPDGCLPAQRADIYKFLSAILDTDSLTLIHIRIQTFHMPELFALLRPDVSVVDSLSIGPALNSRKRTNLRNIALGGVSVHGDELRELFSSFKPREPPKNTRIRSGVDIRFQSVQLLGGLWADVMDLMREKGSVLSNLLNPSGAECTRISPLEIRRIFERPDYSISGANLAEAYIRDPSSAENPLRAAVAASTGYSPPPFPPGLMTMPMPFMPITPIYIN</sequence>
<evidence type="ECO:0000313" key="2">
    <source>
        <dbReference type="Proteomes" id="UP000054516"/>
    </source>
</evidence>
<dbReference type="OMA" id="WRECEFI"/>